<feature type="compositionally biased region" description="Basic and acidic residues" evidence="1">
    <location>
        <begin position="124"/>
        <end position="138"/>
    </location>
</feature>
<dbReference type="SUPFAM" id="SSF54106">
    <property type="entry name" value="LysM domain"/>
    <property type="match status" value="1"/>
</dbReference>
<dbReference type="InterPro" id="IPR036779">
    <property type="entry name" value="LysM_dom_sf"/>
</dbReference>
<keyword evidence="2" id="KW-1133">Transmembrane helix</keyword>
<name>A0A7V7UW17_9BACI</name>
<comment type="caution">
    <text evidence="4">The sequence shown here is derived from an EMBL/GenBank/DDBJ whole genome shotgun (WGS) entry which is preliminary data.</text>
</comment>
<feature type="compositionally biased region" description="Basic and acidic residues" evidence="1">
    <location>
        <begin position="23"/>
        <end position="35"/>
    </location>
</feature>
<dbReference type="Proteomes" id="UP000441354">
    <property type="component" value="Unassembled WGS sequence"/>
</dbReference>
<feature type="compositionally biased region" description="Basic and acidic residues" evidence="1">
    <location>
        <begin position="158"/>
        <end position="168"/>
    </location>
</feature>
<protein>
    <submittedName>
        <fullName evidence="4">LysM peptidoglycan-binding domain-containing protein</fullName>
    </submittedName>
</protein>
<feature type="region of interest" description="Disordered" evidence="1">
    <location>
        <begin position="23"/>
        <end position="45"/>
    </location>
</feature>
<organism evidence="4 5">
    <name type="scientific">Bacillus mesophilum</name>
    <dbReference type="NCBI Taxonomy" id="1071718"/>
    <lineage>
        <taxon>Bacteria</taxon>
        <taxon>Bacillati</taxon>
        <taxon>Bacillota</taxon>
        <taxon>Bacilli</taxon>
        <taxon>Bacillales</taxon>
        <taxon>Bacillaceae</taxon>
        <taxon>Bacillus</taxon>
    </lineage>
</organism>
<sequence length="237" mass="27060">MNKEGPYRDQAERLRKKITKKAAEKTDVVKEELPPRSRMHRNKKTKKGIKVKYPVIRLLALFFILLPIIIFTVYTYANWGDSETTTASSGFETFDYGKNNGNENEVIFEIDEQMDENNEEQPEEDKQQTEDQDQKADPAEQPSEPDSSNKPEQNNQKEPADETDKQQDEITNESNKQNSEPAEGKIVYHTVKASETLFRVSMNYYGSPDGVEIIKQANGLSSNEIQAGQVLKIPLNQ</sequence>
<evidence type="ECO:0000256" key="2">
    <source>
        <dbReference type="SAM" id="Phobius"/>
    </source>
</evidence>
<evidence type="ECO:0000256" key="1">
    <source>
        <dbReference type="SAM" id="MobiDB-lite"/>
    </source>
</evidence>
<evidence type="ECO:0000313" key="5">
    <source>
        <dbReference type="Proteomes" id="UP000441354"/>
    </source>
</evidence>
<feature type="domain" description="LysM" evidence="3">
    <location>
        <begin position="187"/>
        <end position="233"/>
    </location>
</feature>
<feature type="transmembrane region" description="Helical" evidence="2">
    <location>
        <begin position="55"/>
        <end position="77"/>
    </location>
</feature>
<dbReference type="AlphaFoldDB" id="A0A7V7UW17"/>
<keyword evidence="5" id="KW-1185">Reference proteome</keyword>
<feature type="compositionally biased region" description="Polar residues" evidence="1">
    <location>
        <begin position="144"/>
        <end position="157"/>
    </location>
</feature>
<evidence type="ECO:0000259" key="3">
    <source>
        <dbReference type="PROSITE" id="PS51782"/>
    </source>
</evidence>
<gene>
    <name evidence="4" type="ORF">F7732_06405</name>
</gene>
<dbReference type="Pfam" id="PF01476">
    <property type="entry name" value="LysM"/>
    <property type="match status" value="1"/>
</dbReference>
<accession>A0A7V7UW17</accession>
<dbReference type="EMBL" id="WBOT01000002">
    <property type="protein sequence ID" value="KAB2333716.1"/>
    <property type="molecule type" value="Genomic_DNA"/>
</dbReference>
<dbReference type="RefSeq" id="WP_151573111.1">
    <property type="nucleotide sequence ID" value="NZ_WBOT01000002.1"/>
</dbReference>
<reference evidence="4 5" key="1">
    <citation type="journal article" date="2014" name="Arch. Microbiol.">
        <title>Bacillus mesophilum sp. nov., strain IITR-54T, a novel 4-chlorobiphenyl dechlorinating bacterium.</title>
        <authorList>
            <person name="Manickam N."/>
            <person name="Singh N.K."/>
            <person name="Bajaj A."/>
            <person name="Kumar R.M."/>
            <person name="Kaur G."/>
            <person name="Kaur N."/>
            <person name="Bala M."/>
            <person name="Kumar A."/>
            <person name="Mayilraj S."/>
        </authorList>
    </citation>
    <scope>NUCLEOTIDE SEQUENCE [LARGE SCALE GENOMIC DNA]</scope>
    <source>
        <strain evidence="4 5">IITR-54</strain>
    </source>
</reference>
<proteinExistence type="predicted"/>
<evidence type="ECO:0000313" key="4">
    <source>
        <dbReference type="EMBL" id="KAB2333716.1"/>
    </source>
</evidence>
<dbReference type="CDD" id="cd00118">
    <property type="entry name" value="LysM"/>
    <property type="match status" value="1"/>
</dbReference>
<feature type="region of interest" description="Disordered" evidence="1">
    <location>
        <begin position="115"/>
        <end position="184"/>
    </location>
</feature>
<keyword evidence="2" id="KW-0812">Transmembrane</keyword>
<keyword evidence="2" id="KW-0472">Membrane</keyword>
<dbReference type="OrthoDB" id="2583609at2"/>
<dbReference type="SMART" id="SM00257">
    <property type="entry name" value="LysM"/>
    <property type="match status" value="1"/>
</dbReference>
<dbReference type="Gene3D" id="3.10.350.10">
    <property type="entry name" value="LysM domain"/>
    <property type="match status" value="1"/>
</dbReference>
<dbReference type="InterPro" id="IPR018392">
    <property type="entry name" value="LysM"/>
</dbReference>
<dbReference type="PROSITE" id="PS51782">
    <property type="entry name" value="LYSM"/>
    <property type="match status" value="1"/>
</dbReference>